<keyword evidence="13" id="KW-1185">Reference proteome</keyword>
<dbReference type="InterPro" id="IPR006204">
    <property type="entry name" value="GHMP_kinase_N_dom"/>
</dbReference>
<dbReference type="InterPro" id="IPR013750">
    <property type="entry name" value="GHMP_kinase_C_dom"/>
</dbReference>
<evidence type="ECO:0000259" key="11">
    <source>
        <dbReference type="Pfam" id="PF08544"/>
    </source>
</evidence>
<comment type="caution">
    <text evidence="12">The sequence shown here is derived from an EMBL/GenBank/DDBJ whole genome shotgun (WGS) entry which is preliminary data.</text>
</comment>
<evidence type="ECO:0000256" key="1">
    <source>
        <dbReference type="ARBA" id="ARBA00022490"/>
    </source>
</evidence>
<dbReference type="InterPro" id="IPR020568">
    <property type="entry name" value="Ribosomal_Su5_D2-typ_SF"/>
</dbReference>
<sequence length="319" mass="32067">MDTRLTRPAPPDIGATGVGHAHAKAILLGEHAVLYGAAAIAVPLPRLTATALATRTVGAHGITFSGVASEADGGLRRMAAAFAERTRWTADGVDVRVDCAIPSRRGLGSSAACARAAVLALAGLSRHHLDDRAVFDLVQESENVAHGRASGVDALATGSPAPILFRGGTATRARIGFDAVVVVADSGAAGRTREAVDLVRRGFDRVPGARERFVGDVVALTDAAVDDLARGDAVAFGERLTACHSLLKGLGLSTDLMDALVDAAITAGAAGGKLSGGGLGGCVVALAHPGTAGAVARAMTAAGAARTWAVPLGRSTDER</sequence>
<evidence type="ECO:0000256" key="6">
    <source>
        <dbReference type="ARBA" id="ARBA00022840"/>
    </source>
</evidence>
<dbReference type="Gene3D" id="3.30.70.890">
    <property type="entry name" value="GHMP kinase, C-terminal domain"/>
    <property type="match status" value="1"/>
</dbReference>
<evidence type="ECO:0000256" key="2">
    <source>
        <dbReference type="ARBA" id="ARBA00022516"/>
    </source>
</evidence>
<evidence type="ECO:0000313" key="13">
    <source>
        <dbReference type="Proteomes" id="UP001596512"/>
    </source>
</evidence>
<evidence type="ECO:0000313" key="12">
    <source>
        <dbReference type="EMBL" id="MFC7615504.1"/>
    </source>
</evidence>
<dbReference type="PANTHER" id="PTHR43290">
    <property type="entry name" value="MEVALONATE KINASE"/>
    <property type="match status" value="1"/>
</dbReference>
<keyword evidence="1" id="KW-0963">Cytoplasm</keyword>
<feature type="domain" description="GHMP kinase N-terminal" evidence="10">
    <location>
        <begin position="77"/>
        <end position="156"/>
    </location>
</feature>
<keyword evidence="5 12" id="KW-0418">Kinase</keyword>
<comment type="pathway">
    <text evidence="9">Isoprenoid biosynthesis; isopentenyl diphosphate biosynthesis via mevalonate pathway; isopentenyl diphosphate from (R)-mevalonate: step 1/3.</text>
</comment>
<dbReference type="InterPro" id="IPR014721">
    <property type="entry name" value="Ribsml_uS5_D2-typ_fold_subgr"/>
</dbReference>
<keyword evidence="3 12" id="KW-0808">Transferase</keyword>
<dbReference type="InterPro" id="IPR036554">
    <property type="entry name" value="GHMP_kinase_C_sf"/>
</dbReference>
<evidence type="ECO:0000256" key="3">
    <source>
        <dbReference type="ARBA" id="ARBA00022679"/>
    </source>
</evidence>
<dbReference type="InterPro" id="IPR006205">
    <property type="entry name" value="Mev_gal_kin"/>
</dbReference>
<keyword evidence="8" id="KW-0443">Lipid metabolism</keyword>
<dbReference type="SUPFAM" id="SSF55060">
    <property type="entry name" value="GHMP Kinase, C-terminal domain"/>
    <property type="match status" value="1"/>
</dbReference>
<keyword evidence="7" id="KW-0460">Magnesium</keyword>
<gene>
    <name evidence="12" type="primary">mvk</name>
    <name evidence="12" type="ORF">ACFQV2_20390</name>
</gene>
<evidence type="ECO:0000256" key="7">
    <source>
        <dbReference type="ARBA" id="ARBA00022842"/>
    </source>
</evidence>
<organism evidence="12 13">
    <name type="scientific">Actinokineospora soli</name>
    <dbReference type="NCBI Taxonomy" id="1048753"/>
    <lineage>
        <taxon>Bacteria</taxon>
        <taxon>Bacillati</taxon>
        <taxon>Actinomycetota</taxon>
        <taxon>Actinomycetes</taxon>
        <taxon>Pseudonocardiales</taxon>
        <taxon>Pseudonocardiaceae</taxon>
        <taxon>Actinokineospora</taxon>
    </lineage>
</organism>
<dbReference type="Proteomes" id="UP001596512">
    <property type="component" value="Unassembled WGS sequence"/>
</dbReference>
<dbReference type="PANTHER" id="PTHR43290:SF2">
    <property type="entry name" value="MEVALONATE KINASE"/>
    <property type="match status" value="1"/>
</dbReference>
<dbReference type="NCBIfam" id="TIGR00549">
    <property type="entry name" value="mevalon_kin"/>
    <property type="match status" value="1"/>
</dbReference>
<evidence type="ECO:0000259" key="10">
    <source>
        <dbReference type="Pfam" id="PF00288"/>
    </source>
</evidence>
<reference evidence="13" key="1">
    <citation type="journal article" date="2019" name="Int. J. Syst. Evol. Microbiol.">
        <title>The Global Catalogue of Microorganisms (GCM) 10K type strain sequencing project: providing services to taxonomists for standard genome sequencing and annotation.</title>
        <authorList>
            <consortium name="The Broad Institute Genomics Platform"/>
            <consortium name="The Broad Institute Genome Sequencing Center for Infectious Disease"/>
            <person name="Wu L."/>
            <person name="Ma J."/>
        </authorList>
    </citation>
    <scope>NUCLEOTIDE SEQUENCE [LARGE SCALE GENOMIC DNA]</scope>
    <source>
        <strain evidence="13">JCM 17695</strain>
    </source>
</reference>
<keyword evidence="6" id="KW-0067">ATP-binding</keyword>
<dbReference type="EMBL" id="JBHTEY010000004">
    <property type="protein sequence ID" value="MFC7615504.1"/>
    <property type="molecule type" value="Genomic_DNA"/>
</dbReference>
<dbReference type="SUPFAM" id="SSF54211">
    <property type="entry name" value="Ribosomal protein S5 domain 2-like"/>
    <property type="match status" value="1"/>
</dbReference>
<dbReference type="Gene3D" id="3.30.230.10">
    <property type="match status" value="1"/>
</dbReference>
<evidence type="ECO:0000256" key="5">
    <source>
        <dbReference type="ARBA" id="ARBA00022777"/>
    </source>
</evidence>
<dbReference type="EC" id="2.7.1.36" evidence="12"/>
<keyword evidence="2" id="KW-0444">Lipid biosynthesis</keyword>
<dbReference type="GO" id="GO:0004496">
    <property type="term" value="F:mevalonate kinase activity"/>
    <property type="evidence" value="ECO:0007669"/>
    <property type="project" value="UniProtKB-EC"/>
</dbReference>
<evidence type="ECO:0000256" key="8">
    <source>
        <dbReference type="ARBA" id="ARBA00023098"/>
    </source>
</evidence>
<accession>A0ABW2TP71</accession>
<dbReference type="Pfam" id="PF00288">
    <property type="entry name" value="GHMP_kinases_N"/>
    <property type="match status" value="1"/>
</dbReference>
<proteinExistence type="predicted"/>
<evidence type="ECO:0000256" key="4">
    <source>
        <dbReference type="ARBA" id="ARBA00022741"/>
    </source>
</evidence>
<dbReference type="Pfam" id="PF08544">
    <property type="entry name" value="GHMP_kinases_C"/>
    <property type="match status" value="1"/>
</dbReference>
<name>A0ABW2TP71_9PSEU</name>
<evidence type="ECO:0000256" key="9">
    <source>
        <dbReference type="ARBA" id="ARBA00029438"/>
    </source>
</evidence>
<dbReference type="PRINTS" id="PR00959">
    <property type="entry name" value="MEVGALKINASE"/>
</dbReference>
<protein>
    <submittedName>
        <fullName evidence="12">Mevalonate kinase</fullName>
        <ecNumber evidence="12">2.7.1.36</ecNumber>
    </submittedName>
</protein>
<keyword evidence="4" id="KW-0547">Nucleotide-binding</keyword>
<feature type="domain" description="GHMP kinase C-terminal" evidence="11">
    <location>
        <begin position="225"/>
        <end position="304"/>
    </location>
</feature>